<evidence type="ECO:0000313" key="2">
    <source>
        <dbReference type="Proteomes" id="UP000548787"/>
    </source>
</evidence>
<sequence length="115" mass="13436">MLLDILEPIAEEQKPLDEEPKLPATETEILELKKLIAHDYSRDAWFAEYVAFLEIWNENEWEDDYVFFGDSNISWYCYSRMKNAFMELDKPSGDVINKFSSLGELLESALNSVCE</sequence>
<dbReference type="RefSeq" id="WP_181677843.1">
    <property type="nucleotide sequence ID" value="NZ_JABJVM010000026.1"/>
</dbReference>
<proteinExistence type="predicted"/>
<dbReference type="AlphaFoldDB" id="A0A7W1T961"/>
<dbReference type="InterPro" id="IPR037883">
    <property type="entry name" value="Knr4/Smi1-like_sf"/>
</dbReference>
<accession>A0A7W1T961</accession>
<comment type="caution">
    <text evidence="1">The sequence shown here is derived from an EMBL/GenBank/DDBJ whole genome shotgun (WGS) entry which is preliminary data.</text>
</comment>
<gene>
    <name evidence="1" type="ORF">HPK16_15675</name>
</gene>
<keyword evidence="2" id="KW-1185">Reference proteome</keyword>
<dbReference type="EMBL" id="JABJVM010000026">
    <property type="protein sequence ID" value="MBA3927776.1"/>
    <property type="molecule type" value="Genomic_DNA"/>
</dbReference>
<evidence type="ECO:0000313" key="1">
    <source>
        <dbReference type="EMBL" id="MBA3927776.1"/>
    </source>
</evidence>
<dbReference type="Proteomes" id="UP000548787">
    <property type="component" value="Unassembled WGS sequence"/>
</dbReference>
<dbReference type="NCBIfam" id="NF038335">
    <property type="entry name" value="YPO0640_fam"/>
    <property type="match status" value="1"/>
</dbReference>
<organism evidence="1 2">
    <name type="scientific">Listeria rustica</name>
    <dbReference type="NCBI Taxonomy" id="2713503"/>
    <lineage>
        <taxon>Bacteria</taxon>
        <taxon>Bacillati</taxon>
        <taxon>Bacillota</taxon>
        <taxon>Bacilli</taxon>
        <taxon>Bacillales</taxon>
        <taxon>Listeriaceae</taxon>
        <taxon>Listeria</taxon>
    </lineage>
</organism>
<protein>
    <submittedName>
        <fullName evidence="1">Uncharacterized protein</fullName>
    </submittedName>
</protein>
<dbReference type="SUPFAM" id="SSF160631">
    <property type="entry name" value="SMI1/KNR4-like"/>
    <property type="match status" value="1"/>
</dbReference>
<reference evidence="1 2" key="2">
    <citation type="submission" date="2020-08" db="EMBL/GenBank/DDBJ databases">
        <title>Listeria ohnekaius sp. nov. and Listeria portnoyii sp. nov. isolated from non-agricultural and natural environments.</title>
        <authorList>
            <person name="Weller D."/>
            <person name="Belias A.M."/>
            <person name="Liao J."/>
            <person name="Guo S."/>
            <person name="Orsi R.H."/>
            <person name="Wiedmann M."/>
        </authorList>
    </citation>
    <scope>NUCLEOTIDE SEQUENCE [LARGE SCALE GENOMIC DNA]</scope>
    <source>
        <strain evidence="1 2">FSL W9-0585</strain>
    </source>
</reference>
<reference evidence="1 2" key="1">
    <citation type="submission" date="2020-05" db="EMBL/GenBank/DDBJ databases">
        <authorList>
            <person name="Carlin C.R."/>
        </authorList>
    </citation>
    <scope>NUCLEOTIDE SEQUENCE [LARGE SCALE GENOMIC DNA]</scope>
    <source>
        <strain evidence="1 2">FSL W9-0585</strain>
    </source>
</reference>
<name>A0A7W1T961_9LIST</name>